<gene>
    <name evidence="2" type="ORF">H6G72_13075</name>
</gene>
<evidence type="ECO:0000313" key="2">
    <source>
        <dbReference type="EMBL" id="MBD2544753.1"/>
    </source>
</evidence>
<evidence type="ECO:0000313" key="3">
    <source>
        <dbReference type="Proteomes" id="UP000641954"/>
    </source>
</evidence>
<keyword evidence="3" id="KW-1185">Reference proteome</keyword>
<feature type="region of interest" description="Disordered" evidence="1">
    <location>
        <begin position="1"/>
        <end position="23"/>
    </location>
</feature>
<evidence type="ECO:0000256" key="1">
    <source>
        <dbReference type="SAM" id="MobiDB-lite"/>
    </source>
</evidence>
<protein>
    <submittedName>
        <fullName evidence="2">Uncharacterized protein</fullName>
    </submittedName>
</protein>
<organism evidence="2 3">
    <name type="scientific">Planktothricoides raciborskii FACHB-1370</name>
    <dbReference type="NCBI Taxonomy" id="2949576"/>
    <lineage>
        <taxon>Bacteria</taxon>
        <taxon>Bacillati</taxon>
        <taxon>Cyanobacteriota</taxon>
        <taxon>Cyanophyceae</taxon>
        <taxon>Oscillatoriophycideae</taxon>
        <taxon>Oscillatoriales</taxon>
        <taxon>Oscillatoriaceae</taxon>
        <taxon>Planktothricoides</taxon>
    </lineage>
</organism>
<sequence length="50" mass="5454">MTGGRASRGTFPGRAWERENTPYTLHPTPSAWCVTAGIKVNCLCQSYLPA</sequence>
<dbReference type="EMBL" id="JACJSK010000016">
    <property type="protein sequence ID" value="MBD2544753.1"/>
    <property type="molecule type" value="Genomic_DNA"/>
</dbReference>
<proteinExistence type="predicted"/>
<name>A0ABR8EF19_9CYAN</name>
<reference evidence="2 3" key="1">
    <citation type="journal article" date="2020" name="ISME J.">
        <title>Comparative genomics reveals insights into cyanobacterial evolution and habitat adaptation.</title>
        <authorList>
            <person name="Chen M.Y."/>
            <person name="Teng W.K."/>
            <person name="Zhao L."/>
            <person name="Hu C.X."/>
            <person name="Zhou Y.K."/>
            <person name="Han B.P."/>
            <person name="Song L.R."/>
            <person name="Shu W.S."/>
        </authorList>
    </citation>
    <scope>NUCLEOTIDE SEQUENCE [LARGE SCALE GENOMIC DNA]</scope>
    <source>
        <strain evidence="2 3">FACHB-1370</strain>
    </source>
</reference>
<accession>A0ABR8EF19</accession>
<dbReference type="Proteomes" id="UP000641954">
    <property type="component" value="Unassembled WGS sequence"/>
</dbReference>
<comment type="caution">
    <text evidence="2">The sequence shown here is derived from an EMBL/GenBank/DDBJ whole genome shotgun (WGS) entry which is preliminary data.</text>
</comment>